<keyword evidence="3" id="KW-1185">Reference proteome</keyword>
<organism evidence="2 3">
    <name type="scientific">Dryococelus australis</name>
    <dbReference type="NCBI Taxonomy" id="614101"/>
    <lineage>
        <taxon>Eukaryota</taxon>
        <taxon>Metazoa</taxon>
        <taxon>Ecdysozoa</taxon>
        <taxon>Arthropoda</taxon>
        <taxon>Hexapoda</taxon>
        <taxon>Insecta</taxon>
        <taxon>Pterygota</taxon>
        <taxon>Neoptera</taxon>
        <taxon>Polyneoptera</taxon>
        <taxon>Phasmatodea</taxon>
        <taxon>Verophasmatodea</taxon>
        <taxon>Anareolatae</taxon>
        <taxon>Phasmatidae</taxon>
        <taxon>Eurycanthinae</taxon>
        <taxon>Dryococelus</taxon>
    </lineage>
</organism>
<evidence type="ECO:0000256" key="1">
    <source>
        <dbReference type="SAM" id="Phobius"/>
    </source>
</evidence>
<name>A0ABQ9I3C1_9NEOP</name>
<accession>A0ABQ9I3C1</accession>
<evidence type="ECO:0000313" key="3">
    <source>
        <dbReference type="Proteomes" id="UP001159363"/>
    </source>
</evidence>
<dbReference type="EMBL" id="JARBHB010000003">
    <property type="protein sequence ID" value="KAJ8891146.1"/>
    <property type="molecule type" value="Genomic_DNA"/>
</dbReference>
<reference evidence="2 3" key="1">
    <citation type="submission" date="2023-02" db="EMBL/GenBank/DDBJ databases">
        <title>LHISI_Scaffold_Assembly.</title>
        <authorList>
            <person name="Stuart O.P."/>
            <person name="Cleave R."/>
            <person name="Magrath M.J.L."/>
            <person name="Mikheyev A.S."/>
        </authorList>
    </citation>
    <scope>NUCLEOTIDE SEQUENCE [LARGE SCALE GENOMIC DNA]</scope>
    <source>
        <strain evidence="2">Daus_M_001</strain>
        <tissue evidence="2">Leg muscle</tissue>
    </source>
</reference>
<keyword evidence="1" id="KW-0812">Transmembrane</keyword>
<sequence>MRESISTEERLIVTLVFLVTGRSYEDLKFSSTNSPQLLGKIIPETCLAIFDVLQQVYLCLLLVTLAGSGVCVVGKMKEFIENGTIMFVR</sequence>
<dbReference type="Proteomes" id="UP001159363">
    <property type="component" value="Chromosome 3"/>
</dbReference>
<evidence type="ECO:0000313" key="2">
    <source>
        <dbReference type="EMBL" id="KAJ8891146.1"/>
    </source>
</evidence>
<keyword evidence="1" id="KW-0472">Membrane</keyword>
<gene>
    <name evidence="2" type="ORF">PR048_010660</name>
</gene>
<comment type="caution">
    <text evidence="2">The sequence shown here is derived from an EMBL/GenBank/DDBJ whole genome shotgun (WGS) entry which is preliminary data.</text>
</comment>
<keyword evidence="1" id="KW-1133">Transmembrane helix</keyword>
<protein>
    <submittedName>
        <fullName evidence="2">Uncharacterized protein</fullName>
    </submittedName>
</protein>
<proteinExistence type="predicted"/>
<feature type="transmembrane region" description="Helical" evidence="1">
    <location>
        <begin position="47"/>
        <end position="73"/>
    </location>
</feature>